<organism evidence="2 3">
    <name type="scientific">Candidatus Brevifilum fermentans</name>
    <dbReference type="NCBI Taxonomy" id="1986204"/>
    <lineage>
        <taxon>Bacteria</taxon>
        <taxon>Bacillati</taxon>
        <taxon>Chloroflexota</taxon>
        <taxon>Anaerolineae</taxon>
        <taxon>Anaerolineales</taxon>
        <taxon>Anaerolineaceae</taxon>
        <taxon>Candidatus Brevifilum</taxon>
    </lineage>
</organism>
<evidence type="ECO:0000256" key="1">
    <source>
        <dbReference type="SAM" id="Phobius"/>
    </source>
</evidence>
<feature type="transmembrane region" description="Helical" evidence="1">
    <location>
        <begin position="214"/>
        <end position="240"/>
    </location>
</feature>
<keyword evidence="1" id="KW-0472">Membrane</keyword>
<name>A0A1Y6K4B7_9CHLR</name>
<dbReference type="EMBL" id="LT859958">
    <property type="protein sequence ID" value="SMX53697.1"/>
    <property type="molecule type" value="Genomic_DNA"/>
</dbReference>
<dbReference type="KEGG" id="abat:CFX1CAM_0632"/>
<protein>
    <recommendedName>
        <fullName evidence="4">DUF3153 domain-containing protein</fullName>
    </recommendedName>
</protein>
<evidence type="ECO:0000313" key="2">
    <source>
        <dbReference type="EMBL" id="SMX53697.1"/>
    </source>
</evidence>
<keyword evidence="1" id="KW-1133">Transmembrane helix</keyword>
<accession>A0A1Y6K4B7</accession>
<sequence>MGKKRVQTLLIAVALLCLLFLSSCVVISEEINVFEDGSGTMRFAIGVKQENYENFQEALPEGYALENYFATLTQNEALASMQADHYMQDGLHWESVELEVADFVALFSQKRRIGPVEITFDEREEGFRFTQTIDLAKSNLVIPGVHLMDLSALEFTVDLKTPQILNSNGVQSAAGVSTWTIPMDEVLRDGSTVFLRADYILEPYEGIFIPWEVFFPYLVIGFLALCGLAIVTVIFVNTVLKREKAPTLKFK</sequence>
<dbReference type="PROSITE" id="PS51257">
    <property type="entry name" value="PROKAR_LIPOPROTEIN"/>
    <property type="match status" value="1"/>
</dbReference>
<dbReference type="Proteomes" id="UP000195514">
    <property type="component" value="Chromosome I"/>
</dbReference>
<keyword evidence="1" id="KW-0812">Transmembrane</keyword>
<gene>
    <name evidence="2" type="ORF">CFX1CAM_0632</name>
</gene>
<keyword evidence="3" id="KW-1185">Reference proteome</keyword>
<proteinExistence type="predicted"/>
<dbReference type="RefSeq" id="WP_087861622.1">
    <property type="nucleotide sequence ID" value="NZ_LT859958.1"/>
</dbReference>
<dbReference type="AlphaFoldDB" id="A0A1Y6K4B7"/>
<evidence type="ECO:0000313" key="3">
    <source>
        <dbReference type="Proteomes" id="UP000195514"/>
    </source>
</evidence>
<evidence type="ECO:0008006" key="4">
    <source>
        <dbReference type="Google" id="ProtNLM"/>
    </source>
</evidence>
<reference evidence="3" key="1">
    <citation type="submission" date="2017-05" db="EMBL/GenBank/DDBJ databases">
        <authorList>
            <person name="Kirkegaard R."/>
            <person name="Mcilroy J S."/>
        </authorList>
    </citation>
    <scope>NUCLEOTIDE SEQUENCE [LARGE SCALE GENOMIC DNA]</scope>
</reference>